<feature type="signal peptide" evidence="1">
    <location>
        <begin position="1"/>
        <end position="28"/>
    </location>
</feature>
<proteinExistence type="predicted"/>
<protein>
    <submittedName>
        <fullName evidence="2">Uncharacterized protein</fullName>
    </submittedName>
</protein>
<evidence type="ECO:0000313" key="3">
    <source>
        <dbReference type="Proteomes" id="UP000187608"/>
    </source>
</evidence>
<gene>
    <name evidence="2" type="ORF">SAMN05421687_10294</name>
</gene>
<accession>A0A1N7ISE1</accession>
<name>A0A1N7ISE1_9BACI</name>
<dbReference type="EMBL" id="FTOC01000002">
    <property type="protein sequence ID" value="SIS39960.1"/>
    <property type="molecule type" value="Genomic_DNA"/>
</dbReference>
<evidence type="ECO:0000256" key="1">
    <source>
        <dbReference type="SAM" id="SignalP"/>
    </source>
</evidence>
<keyword evidence="3" id="KW-1185">Reference proteome</keyword>
<sequence length="235" mass="25950">MNKIINVSLVLSLLAFTLLGAFSNPTYAQSENNDFANELQKFSQNAIELNQTKSEKIYDDAKNKIKEQNMVIHADLQEVKNYKVYKFKDSNQKLVNIVIGSESGKFHTYNVLLKDNSVKYYDEMILTKVNNETGHIKSYANGKLNKDKEYDVPNDNAQISDGFQTLGIGSWWGAFNDCMKNDMQVPGWVITGISIACSAVCIGTAGAGCVGCVTAAASGFSFDVGYCVGYANDYF</sequence>
<organism evidence="2 3">
    <name type="scientific">Salimicrobium flavidum</name>
    <dbReference type="NCBI Taxonomy" id="570947"/>
    <lineage>
        <taxon>Bacteria</taxon>
        <taxon>Bacillati</taxon>
        <taxon>Bacillota</taxon>
        <taxon>Bacilli</taxon>
        <taxon>Bacillales</taxon>
        <taxon>Bacillaceae</taxon>
        <taxon>Salimicrobium</taxon>
    </lineage>
</organism>
<dbReference type="RefSeq" id="WP_076557006.1">
    <property type="nucleotide sequence ID" value="NZ_FTOC01000002.1"/>
</dbReference>
<reference evidence="3" key="1">
    <citation type="submission" date="2017-01" db="EMBL/GenBank/DDBJ databases">
        <authorList>
            <person name="Varghese N."/>
            <person name="Submissions S."/>
        </authorList>
    </citation>
    <scope>NUCLEOTIDE SEQUENCE [LARGE SCALE GENOMIC DNA]</scope>
    <source>
        <strain evidence="3">DSM 23127</strain>
    </source>
</reference>
<dbReference type="AlphaFoldDB" id="A0A1N7ISE1"/>
<feature type="chain" id="PRO_5038784588" evidence="1">
    <location>
        <begin position="29"/>
        <end position="235"/>
    </location>
</feature>
<dbReference type="Proteomes" id="UP000187608">
    <property type="component" value="Unassembled WGS sequence"/>
</dbReference>
<evidence type="ECO:0000313" key="2">
    <source>
        <dbReference type="EMBL" id="SIS39960.1"/>
    </source>
</evidence>
<keyword evidence="1" id="KW-0732">Signal</keyword>